<reference evidence="2 3" key="3">
    <citation type="journal article" date="2013" name="Rice">
        <title>Improvement of the Oryza sativa Nipponbare reference genome using next generation sequence and optical map data.</title>
        <authorList>
            <person name="Kawahara Y."/>
            <person name="de la Bastide M."/>
            <person name="Hamilton J.P."/>
            <person name="Kanamori H."/>
            <person name="McCombie W.R."/>
            <person name="Ouyang S."/>
            <person name="Schwartz D.C."/>
            <person name="Tanaka T."/>
            <person name="Wu J."/>
            <person name="Zhou S."/>
            <person name="Childs K.L."/>
            <person name="Davidson R.M."/>
            <person name="Lin H."/>
            <person name="Quesada-Ocampo L."/>
            <person name="Vaillancourt B."/>
            <person name="Sakai H."/>
            <person name="Lee S.S."/>
            <person name="Kim J."/>
            <person name="Numa H."/>
            <person name="Itoh T."/>
            <person name="Buell C.R."/>
            <person name="Matsumoto T."/>
        </authorList>
    </citation>
    <scope>NUCLEOTIDE SEQUENCE [LARGE SCALE GENOMIC DNA]</scope>
    <source>
        <strain evidence="3">cv. Nipponbare</strain>
    </source>
</reference>
<dbReference type="AlphaFoldDB" id="A0A0P0WTS2"/>
<proteinExistence type="predicted"/>
<feature type="compositionally biased region" description="Low complexity" evidence="1">
    <location>
        <begin position="54"/>
        <end position="68"/>
    </location>
</feature>
<organism evidence="2 3">
    <name type="scientific">Oryza sativa subsp. japonica</name>
    <name type="common">Rice</name>
    <dbReference type="NCBI Taxonomy" id="39947"/>
    <lineage>
        <taxon>Eukaryota</taxon>
        <taxon>Viridiplantae</taxon>
        <taxon>Streptophyta</taxon>
        <taxon>Embryophyta</taxon>
        <taxon>Tracheophyta</taxon>
        <taxon>Spermatophyta</taxon>
        <taxon>Magnoliopsida</taxon>
        <taxon>Liliopsida</taxon>
        <taxon>Poales</taxon>
        <taxon>Poaceae</taxon>
        <taxon>BOP clade</taxon>
        <taxon>Oryzoideae</taxon>
        <taxon>Oryzeae</taxon>
        <taxon>Oryzinae</taxon>
        <taxon>Oryza</taxon>
        <taxon>Oryza sativa</taxon>
    </lineage>
</organism>
<reference evidence="2 3" key="2">
    <citation type="journal article" date="2013" name="Plant Cell Physiol.">
        <title>Rice Annotation Project Database (RAP-DB): an integrative and interactive database for rice genomics.</title>
        <authorList>
            <person name="Sakai H."/>
            <person name="Lee S.S."/>
            <person name="Tanaka T."/>
            <person name="Numa H."/>
            <person name="Kim J."/>
            <person name="Kawahara Y."/>
            <person name="Wakimoto H."/>
            <person name="Yang C.C."/>
            <person name="Iwamoto M."/>
            <person name="Abe T."/>
            <person name="Yamada Y."/>
            <person name="Muto A."/>
            <person name="Inokuchi H."/>
            <person name="Ikemura T."/>
            <person name="Matsumoto T."/>
            <person name="Sasaki T."/>
            <person name="Itoh T."/>
        </authorList>
    </citation>
    <scope>NUCLEOTIDE SEQUENCE [LARGE SCALE GENOMIC DNA]</scope>
    <source>
        <strain evidence="3">cv. Nipponbare</strain>
    </source>
</reference>
<keyword evidence="3" id="KW-1185">Reference proteome</keyword>
<feature type="compositionally biased region" description="Basic residues" evidence="1">
    <location>
        <begin position="69"/>
        <end position="79"/>
    </location>
</feature>
<feature type="region of interest" description="Disordered" evidence="1">
    <location>
        <begin position="1"/>
        <end position="94"/>
    </location>
</feature>
<evidence type="ECO:0000256" key="1">
    <source>
        <dbReference type="SAM" id="MobiDB-lite"/>
    </source>
</evidence>
<dbReference type="ExpressionAtlas" id="A0A0P0WTS2">
    <property type="expression patterns" value="baseline and differential"/>
</dbReference>
<feature type="non-terminal residue" evidence="2">
    <location>
        <position position="1"/>
    </location>
</feature>
<dbReference type="InParanoid" id="A0A0P0WTS2"/>
<evidence type="ECO:0000313" key="3">
    <source>
        <dbReference type="Proteomes" id="UP000059680"/>
    </source>
</evidence>
<sequence length="94" mass="10566">LHRRLPLSSSRRRLRRGRGRRRSLPLATTPRAWFLPPLPPLSSPSPEHSDDAQSATRLTSSAAAAGGARLRRGRHRRRWSGATRDVLLPQHAPR</sequence>
<dbReference type="Proteomes" id="UP000059680">
    <property type="component" value="Chromosome 6"/>
</dbReference>
<reference evidence="3" key="1">
    <citation type="journal article" date="2005" name="Nature">
        <title>The map-based sequence of the rice genome.</title>
        <authorList>
            <consortium name="International rice genome sequencing project (IRGSP)"/>
            <person name="Matsumoto T."/>
            <person name="Wu J."/>
            <person name="Kanamori H."/>
            <person name="Katayose Y."/>
            <person name="Fujisawa M."/>
            <person name="Namiki N."/>
            <person name="Mizuno H."/>
            <person name="Yamamoto K."/>
            <person name="Antonio B.A."/>
            <person name="Baba T."/>
            <person name="Sakata K."/>
            <person name="Nagamura Y."/>
            <person name="Aoki H."/>
            <person name="Arikawa K."/>
            <person name="Arita K."/>
            <person name="Bito T."/>
            <person name="Chiden Y."/>
            <person name="Fujitsuka N."/>
            <person name="Fukunaka R."/>
            <person name="Hamada M."/>
            <person name="Harada C."/>
            <person name="Hayashi A."/>
            <person name="Hijishita S."/>
            <person name="Honda M."/>
            <person name="Hosokawa S."/>
            <person name="Ichikawa Y."/>
            <person name="Idonuma A."/>
            <person name="Iijima M."/>
            <person name="Ikeda M."/>
            <person name="Ikeno M."/>
            <person name="Ito K."/>
            <person name="Ito S."/>
            <person name="Ito T."/>
            <person name="Ito Y."/>
            <person name="Ito Y."/>
            <person name="Iwabuchi A."/>
            <person name="Kamiya K."/>
            <person name="Karasawa W."/>
            <person name="Kurita K."/>
            <person name="Katagiri S."/>
            <person name="Kikuta A."/>
            <person name="Kobayashi H."/>
            <person name="Kobayashi N."/>
            <person name="Machita K."/>
            <person name="Maehara T."/>
            <person name="Masukawa M."/>
            <person name="Mizubayashi T."/>
            <person name="Mukai Y."/>
            <person name="Nagasaki H."/>
            <person name="Nagata Y."/>
            <person name="Naito S."/>
            <person name="Nakashima M."/>
            <person name="Nakama Y."/>
            <person name="Nakamichi Y."/>
            <person name="Nakamura M."/>
            <person name="Meguro A."/>
            <person name="Negishi M."/>
            <person name="Ohta I."/>
            <person name="Ohta T."/>
            <person name="Okamoto M."/>
            <person name="Ono N."/>
            <person name="Saji S."/>
            <person name="Sakaguchi M."/>
            <person name="Sakai K."/>
            <person name="Shibata M."/>
            <person name="Shimokawa T."/>
            <person name="Song J."/>
            <person name="Takazaki Y."/>
            <person name="Terasawa K."/>
            <person name="Tsugane M."/>
            <person name="Tsuji K."/>
            <person name="Ueda S."/>
            <person name="Waki K."/>
            <person name="Yamagata H."/>
            <person name="Yamamoto M."/>
            <person name="Yamamoto S."/>
            <person name="Yamane H."/>
            <person name="Yoshiki S."/>
            <person name="Yoshihara R."/>
            <person name="Yukawa K."/>
            <person name="Zhong H."/>
            <person name="Yano M."/>
            <person name="Yuan Q."/>
            <person name="Ouyang S."/>
            <person name="Liu J."/>
            <person name="Jones K.M."/>
            <person name="Gansberger K."/>
            <person name="Moffat K."/>
            <person name="Hill J."/>
            <person name="Bera J."/>
            <person name="Fadrosh D."/>
            <person name="Jin S."/>
            <person name="Johri S."/>
            <person name="Kim M."/>
            <person name="Overton L."/>
            <person name="Reardon M."/>
            <person name="Tsitrin T."/>
            <person name="Vuong H."/>
            <person name="Weaver B."/>
            <person name="Ciecko A."/>
            <person name="Tallon L."/>
            <person name="Jackson J."/>
            <person name="Pai G."/>
            <person name="Aken S.V."/>
            <person name="Utterback T."/>
            <person name="Reidmuller S."/>
            <person name="Feldblyum T."/>
            <person name="Hsiao J."/>
            <person name="Zismann V."/>
            <person name="Iobst S."/>
            <person name="de Vazeille A.R."/>
            <person name="Buell C.R."/>
            <person name="Ying K."/>
            <person name="Li Y."/>
            <person name="Lu T."/>
            <person name="Huang Y."/>
            <person name="Zhao Q."/>
            <person name="Feng Q."/>
            <person name="Zhang L."/>
            <person name="Zhu J."/>
            <person name="Weng Q."/>
            <person name="Mu J."/>
            <person name="Lu Y."/>
            <person name="Fan D."/>
            <person name="Liu Y."/>
            <person name="Guan J."/>
            <person name="Zhang Y."/>
            <person name="Yu S."/>
            <person name="Liu X."/>
            <person name="Zhang Y."/>
            <person name="Hong G."/>
            <person name="Han B."/>
            <person name="Choisne N."/>
            <person name="Demange N."/>
            <person name="Orjeda G."/>
            <person name="Samain S."/>
            <person name="Cattolico L."/>
            <person name="Pelletier E."/>
            <person name="Couloux A."/>
            <person name="Segurens B."/>
            <person name="Wincker P."/>
            <person name="D'Hont A."/>
            <person name="Scarpelli C."/>
            <person name="Weissenbach J."/>
            <person name="Salanoubat M."/>
            <person name="Quetier F."/>
            <person name="Yu Y."/>
            <person name="Kim H.R."/>
            <person name="Rambo T."/>
            <person name="Currie J."/>
            <person name="Collura K."/>
            <person name="Luo M."/>
            <person name="Yang T."/>
            <person name="Ammiraju J.S.S."/>
            <person name="Engler F."/>
            <person name="Soderlund C."/>
            <person name="Wing R.A."/>
            <person name="Palmer L.E."/>
            <person name="de la Bastide M."/>
            <person name="Spiegel L."/>
            <person name="Nascimento L."/>
            <person name="Zutavern T."/>
            <person name="O'Shaughnessy A."/>
            <person name="Dike S."/>
            <person name="Dedhia N."/>
            <person name="Preston R."/>
            <person name="Balija V."/>
            <person name="McCombie W.R."/>
            <person name="Chow T."/>
            <person name="Chen H."/>
            <person name="Chung M."/>
            <person name="Chen C."/>
            <person name="Shaw J."/>
            <person name="Wu H."/>
            <person name="Hsiao K."/>
            <person name="Chao Y."/>
            <person name="Chu M."/>
            <person name="Cheng C."/>
            <person name="Hour A."/>
            <person name="Lee P."/>
            <person name="Lin S."/>
            <person name="Lin Y."/>
            <person name="Liou J."/>
            <person name="Liu S."/>
            <person name="Hsing Y."/>
            <person name="Raghuvanshi S."/>
            <person name="Mohanty A."/>
            <person name="Bharti A.K."/>
            <person name="Gaur A."/>
            <person name="Gupta V."/>
            <person name="Kumar D."/>
            <person name="Ravi V."/>
            <person name="Vij S."/>
            <person name="Kapur A."/>
            <person name="Khurana P."/>
            <person name="Khurana P."/>
            <person name="Khurana J.P."/>
            <person name="Tyagi A.K."/>
            <person name="Gaikwad K."/>
            <person name="Singh A."/>
            <person name="Dalal V."/>
            <person name="Srivastava S."/>
            <person name="Dixit A."/>
            <person name="Pal A.K."/>
            <person name="Ghazi I.A."/>
            <person name="Yadav M."/>
            <person name="Pandit A."/>
            <person name="Bhargava A."/>
            <person name="Sureshbabu K."/>
            <person name="Batra K."/>
            <person name="Sharma T.R."/>
            <person name="Mohapatra T."/>
            <person name="Singh N.K."/>
            <person name="Messing J."/>
            <person name="Nelson A.B."/>
            <person name="Fuks G."/>
            <person name="Kavchok S."/>
            <person name="Keizer G."/>
            <person name="Linton E."/>
            <person name="Llaca V."/>
            <person name="Song R."/>
            <person name="Tanyolac B."/>
            <person name="Young S."/>
            <person name="Ho-Il K."/>
            <person name="Hahn J.H."/>
            <person name="Sangsakoo G."/>
            <person name="Vanavichit A."/>
            <person name="de Mattos Luiz.A.T."/>
            <person name="Zimmer P.D."/>
            <person name="Malone G."/>
            <person name="Dellagostin O."/>
            <person name="de Oliveira A.C."/>
            <person name="Bevan M."/>
            <person name="Bancroft I."/>
            <person name="Minx P."/>
            <person name="Cordum H."/>
            <person name="Wilson R."/>
            <person name="Cheng Z."/>
            <person name="Jin W."/>
            <person name="Jiang J."/>
            <person name="Leong S.A."/>
            <person name="Iwama H."/>
            <person name="Gojobori T."/>
            <person name="Itoh T."/>
            <person name="Niimura Y."/>
            <person name="Fujii Y."/>
            <person name="Habara T."/>
            <person name="Sakai H."/>
            <person name="Sato Y."/>
            <person name="Wilson G."/>
            <person name="Kumar K."/>
            <person name="McCouch S."/>
            <person name="Juretic N."/>
            <person name="Hoen D."/>
            <person name="Wright S."/>
            <person name="Bruskiewich R."/>
            <person name="Bureau T."/>
            <person name="Miyao A."/>
            <person name="Hirochika H."/>
            <person name="Nishikawa T."/>
            <person name="Kadowaki K."/>
            <person name="Sugiura M."/>
            <person name="Burr B."/>
            <person name="Sasaki T."/>
        </authorList>
    </citation>
    <scope>NUCLEOTIDE SEQUENCE [LARGE SCALE GENOMIC DNA]</scope>
    <source>
        <strain evidence="3">cv. Nipponbare</strain>
    </source>
</reference>
<name>A0A0P0WTS2_ORYSJ</name>
<evidence type="ECO:0000313" key="2">
    <source>
        <dbReference type="EMBL" id="BAS96475.1"/>
    </source>
</evidence>
<dbReference type="EMBL" id="AP014962">
    <property type="protein sequence ID" value="BAS96475.1"/>
    <property type="molecule type" value="Genomic_DNA"/>
</dbReference>
<gene>
    <name evidence="2" type="ordered locus">Os06g0181900</name>
    <name evidence="2" type="ORF">OSNPB_060181900</name>
</gene>
<protein>
    <submittedName>
        <fullName evidence="2">Os06g0181900 protein</fullName>
    </submittedName>
</protein>
<dbReference type="PaxDb" id="39947-A0A0P0WTS2"/>
<feature type="compositionally biased region" description="Basic residues" evidence="1">
    <location>
        <begin position="1"/>
        <end position="23"/>
    </location>
</feature>
<accession>A0A0P0WTS2</accession>
<dbReference type="Gramene" id="Os06t0181900-01">
    <property type="protein sequence ID" value="Os06t0181900-01"/>
    <property type="gene ID" value="Os06g0181900"/>
</dbReference>